<feature type="region of interest" description="Disordered" evidence="1">
    <location>
        <begin position="506"/>
        <end position="576"/>
    </location>
</feature>
<gene>
    <name evidence="2" type="ORF">E1B28_007592</name>
</gene>
<feature type="region of interest" description="Disordered" evidence="1">
    <location>
        <begin position="1"/>
        <end position="71"/>
    </location>
</feature>
<dbReference type="OrthoDB" id="2678679at2759"/>
<evidence type="ECO:0000313" key="2">
    <source>
        <dbReference type="EMBL" id="KAG7093960.1"/>
    </source>
</evidence>
<dbReference type="GeneID" id="66076668"/>
<feature type="compositionally biased region" description="Low complexity" evidence="1">
    <location>
        <begin position="395"/>
        <end position="408"/>
    </location>
</feature>
<keyword evidence="3" id="KW-1185">Reference proteome</keyword>
<feature type="compositionally biased region" description="Basic and acidic residues" evidence="1">
    <location>
        <begin position="324"/>
        <end position="339"/>
    </location>
</feature>
<feature type="region of interest" description="Disordered" evidence="1">
    <location>
        <begin position="450"/>
        <end position="488"/>
    </location>
</feature>
<organism evidence="2 3">
    <name type="scientific">Marasmius oreades</name>
    <name type="common">fairy-ring Marasmius</name>
    <dbReference type="NCBI Taxonomy" id="181124"/>
    <lineage>
        <taxon>Eukaryota</taxon>
        <taxon>Fungi</taxon>
        <taxon>Dikarya</taxon>
        <taxon>Basidiomycota</taxon>
        <taxon>Agaricomycotina</taxon>
        <taxon>Agaricomycetes</taxon>
        <taxon>Agaricomycetidae</taxon>
        <taxon>Agaricales</taxon>
        <taxon>Marasmiineae</taxon>
        <taxon>Marasmiaceae</taxon>
        <taxon>Marasmius</taxon>
    </lineage>
</organism>
<sequence length="1293" mass="142667">MEGGNVEQDTQYTAEQKGKGREGFEEKGSGHSYDVGKNPPPPIPNKRGRPKKEPAIILPRQPTRPNANNKHEKNKYQIVEGSVGKPLRKKGNSKRKDTMRWFIEENKPIIHNSVTHNAEANEDCPSELRPRQWCSNRTELLLIHPELSGKSCVNGICWEGTPLPVILLEGRHGISISSPKSREGEGLNCGSSQTTMDVTIKRTFECAIKDLPGGTLPHSILHSYHTVALPQTDSVAPDEGVPSCSRVLEPVETSEPVQAQNESGQKVERIVETGINFVTAETLIKHEILDIPLSLVDGPPCLEETLGNRVKNSQKSSCKSKRLKVTDSGDGTARKDSKPHSGRALNSQNMEPGEQPRLAHEHHVSSSGVEDREQGRITIPQPIGPETFVSNGACSQTSPSPSNSLSELTISTQCNSKLRGLSPLSPLTPSPVFEHGDICGTLTLRRSRRISEHKISHDTIPRTGKRKREITPASSKPRKKKKRSDRGKVIHLPYIKEEDVAASSPVKSHAMTVRQSKGKEEYVNSSRGSSRKAGVTKLAGPPKNFAKLISPSQDERDFQTPKVTPSQPAPSLPFTVSKPKYAGMKFKKTKAPAAVPAADMKESSATPTVEQSPDFHTSTFHDTAKTCPTTVQTINIDPGEFRSNPNVIVGHPFPLQNSPFNEPAPLVIPPISTQTISNPYHFAVLSNENKVSAVIPSIHSIEAPSNDKAGHLLELLQANEGSQQDIGSLSLAPTFPPIESADCVERAPLKDTSYQSLDNRLEPTISPTLLTIPSPIPSPIPSEIQAVIDLQTNNALILGIASREVFNDKAGTRLADEYGYLYTGLWRVIDTKTASLSQEMLTRSGYVGPDGKFRGRVQWTFTLQWVPGKEEGWDPRITLYPWWHHFRNVESPLSTTDTVSSYASLICPTLLICNIKDDGRRQDKWSAGDGDAGSTRGWYCSDCGKFNRQTYWRRRKCGSTLCRDKLVTACSVKSLDHVRERGQQQPIVLPMNTHPRYIDPLIIEWKDGLMTLVYETGLEHSIRHVFTCNVGLLQEEQTSLFEKIQEHLLLRRKPEDSRPYFSYAIAEVPSTFTLANEFSATVETWDQAHPCITQTRGLLSHTARHYGELKHVLEIKSLLLLTWTVGGRRKAKIPLQAKEQGIILMTLGHETLISLSPKSGLRRVEVNSGTSNTTEDLHAPPSGSGFACTQPTEDLAPIIIKPEPLEQPMDIDAPGLLSFPPEELGGIDRKDFELIPINCTGCPAERPKNVDQRKDSVLKFTLVHGDALILFGDDFEYTIERDGVSILLIGVLG</sequence>
<dbReference type="RefSeq" id="XP_043010430.1">
    <property type="nucleotide sequence ID" value="XM_043152344.1"/>
</dbReference>
<feature type="compositionally biased region" description="Polar residues" evidence="1">
    <location>
        <begin position="603"/>
        <end position="615"/>
    </location>
</feature>
<proteinExistence type="predicted"/>
<reference evidence="2" key="1">
    <citation type="journal article" date="2021" name="Genome Biol. Evol.">
        <title>The assembled and annotated genome of the fairy-ring fungus Marasmius oreades.</title>
        <authorList>
            <person name="Hiltunen M."/>
            <person name="Ament-Velasquez S.L."/>
            <person name="Johannesson H."/>
        </authorList>
    </citation>
    <scope>NUCLEOTIDE SEQUENCE</scope>
    <source>
        <strain evidence="2">03SP1</strain>
    </source>
</reference>
<feature type="compositionally biased region" description="Basic and acidic residues" evidence="1">
    <location>
        <begin position="450"/>
        <end position="460"/>
    </location>
</feature>
<accession>A0A9P7S294</accession>
<dbReference type="Proteomes" id="UP001049176">
    <property type="component" value="Chromosome 4"/>
</dbReference>
<feature type="region of interest" description="Disordered" evidence="1">
    <location>
        <begin position="595"/>
        <end position="615"/>
    </location>
</feature>
<feature type="region of interest" description="Disordered" evidence="1">
    <location>
        <begin position="312"/>
        <end position="408"/>
    </location>
</feature>
<protein>
    <submittedName>
        <fullName evidence="2">Uncharacterized protein</fullName>
    </submittedName>
</protein>
<comment type="caution">
    <text evidence="2">The sequence shown here is derived from an EMBL/GenBank/DDBJ whole genome shotgun (WGS) entry which is preliminary data.</text>
</comment>
<dbReference type="EMBL" id="CM032184">
    <property type="protein sequence ID" value="KAG7093960.1"/>
    <property type="molecule type" value="Genomic_DNA"/>
</dbReference>
<evidence type="ECO:0000256" key="1">
    <source>
        <dbReference type="SAM" id="MobiDB-lite"/>
    </source>
</evidence>
<feature type="compositionally biased region" description="Basic and acidic residues" evidence="1">
    <location>
        <begin position="357"/>
        <end position="375"/>
    </location>
</feature>
<feature type="compositionally biased region" description="Basic and acidic residues" evidence="1">
    <location>
        <begin position="16"/>
        <end position="29"/>
    </location>
</feature>
<feature type="compositionally biased region" description="Basic residues" evidence="1">
    <location>
        <begin position="476"/>
        <end position="485"/>
    </location>
</feature>
<name>A0A9P7S294_9AGAR</name>
<evidence type="ECO:0000313" key="3">
    <source>
        <dbReference type="Proteomes" id="UP001049176"/>
    </source>
</evidence>
<dbReference type="KEGG" id="more:E1B28_007592"/>